<protein>
    <submittedName>
        <fullName evidence="1">Uncharacterized protein</fullName>
    </submittedName>
</protein>
<dbReference type="EMBL" id="CP000554">
    <property type="protein sequence ID" value="ABM77457.1"/>
    <property type="molecule type" value="Genomic_DNA"/>
</dbReference>
<evidence type="ECO:0000313" key="2">
    <source>
        <dbReference type="Proteomes" id="UP000002274"/>
    </source>
</evidence>
<proteinExistence type="predicted"/>
<dbReference type="AlphaFoldDB" id="A2C7J7"/>
<accession>A2C7J7</accession>
<dbReference type="KEGG" id="pmf:P9303_07061"/>
<sequence>MESLMLTFAAIGPDIRQLLSVLSFSKVAGHELILSRRLELFMTKVKH</sequence>
<reference evidence="1 2" key="1">
    <citation type="journal article" date="2007" name="PLoS Genet.">
        <title>Patterns and implications of gene gain and loss in the evolution of Prochlorococcus.</title>
        <authorList>
            <person name="Kettler G.C."/>
            <person name="Martiny A.C."/>
            <person name="Huang K."/>
            <person name="Zucker J."/>
            <person name="Coleman M.L."/>
            <person name="Rodrigue S."/>
            <person name="Chen F."/>
            <person name="Lapidus A."/>
            <person name="Ferriera S."/>
            <person name="Johnson J."/>
            <person name="Steglich C."/>
            <person name="Church G.M."/>
            <person name="Richardson P."/>
            <person name="Chisholm S.W."/>
        </authorList>
    </citation>
    <scope>NUCLEOTIDE SEQUENCE [LARGE SCALE GENOMIC DNA]</scope>
    <source>
        <strain evidence="1 2">MIT 9303</strain>
    </source>
</reference>
<name>A2C7J7_PROM3</name>
<gene>
    <name evidence="1" type="ordered locus">P9303_07061</name>
</gene>
<dbReference type="Proteomes" id="UP000002274">
    <property type="component" value="Chromosome"/>
</dbReference>
<organism evidence="1 2">
    <name type="scientific">Prochlorococcus marinus (strain MIT 9303)</name>
    <dbReference type="NCBI Taxonomy" id="59922"/>
    <lineage>
        <taxon>Bacteria</taxon>
        <taxon>Bacillati</taxon>
        <taxon>Cyanobacteriota</taxon>
        <taxon>Cyanophyceae</taxon>
        <taxon>Synechococcales</taxon>
        <taxon>Prochlorococcaceae</taxon>
        <taxon>Prochlorococcus</taxon>
    </lineage>
</organism>
<evidence type="ECO:0000313" key="1">
    <source>
        <dbReference type="EMBL" id="ABM77457.1"/>
    </source>
</evidence>
<dbReference type="HOGENOM" id="CLU_3171971_0_0_3"/>